<name>A0A0K1P9S8_9BACT</name>
<keyword evidence="3" id="KW-1185">Reference proteome</keyword>
<evidence type="ECO:0000313" key="3">
    <source>
        <dbReference type="Proteomes" id="UP000055590"/>
    </source>
</evidence>
<dbReference type="Proteomes" id="UP000055590">
    <property type="component" value="Chromosome"/>
</dbReference>
<dbReference type="PATRIC" id="fig|1391653.3.peg.658"/>
<accession>A0A0K1P9S8</accession>
<evidence type="ECO:0000313" key="2">
    <source>
        <dbReference type="EMBL" id="AKU90252.1"/>
    </source>
</evidence>
<dbReference type="EMBL" id="CP012332">
    <property type="protein sequence ID" value="AKU90252.1"/>
    <property type="molecule type" value="Genomic_DNA"/>
</dbReference>
<gene>
    <name evidence="2" type="ORF">AKJ08_0639</name>
</gene>
<organism evidence="2 3">
    <name type="scientific">Vulgatibacter incomptus</name>
    <dbReference type="NCBI Taxonomy" id="1391653"/>
    <lineage>
        <taxon>Bacteria</taxon>
        <taxon>Pseudomonadati</taxon>
        <taxon>Myxococcota</taxon>
        <taxon>Myxococcia</taxon>
        <taxon>Myxococcales</taxon>
        <taxon>Cystobacterineae</taxon>
        <taxon>Vulgatibacteraceae</taxon>
        <taxon>Vulgatibacter</taxon>
    </lineage>
</organism>
<dbReference type="Pfam" id="PF13247">
    <property type="entry name" value="Fer4_11"/>
    <property type="match status" value="1"/>
</dbReference>
<proteinExistence type="predicted"/>
<dbReference type="InterPro" id="IPR017896">
    <property type="entry name" value="4Fe4S_Fe-S-bd"/>
</dbReference>
<dbReference type="Gene3D" id="3.30.70.20">
    <property type="match status" value="1"/>
</dbReference>
<dbReference type="PANTHER" id="PTHR42783">
    <property type="entry name" value="GLUTAMATE SYNTHASE [NADPH] SMALL CHAIN"/>
    <property type="match status" value="1"/>
</dbReference>
<dbReference type="PROSITE" id="PS51379">
    <property type="entry name" value="4FE4S_FER_2"/>
    <property type="match status" value="1"/>
</dbReference>
<dbReference type="AlphaFoldDB" id="A0A0K1P9S8"/>
<dbReference type="SUPFAM" id="SSF54862">
    <property type="entry name" value="4Fe-4S ferredoxins"/>
    <property type="match status" value="1"/>
</dbReference>
<dbReference type="KEGG" id="vin:AKJ08_0639"/>
<reference evidence="2 3" key="1">
    <citation type="submission" date="2015-08" db="EMBL/GenBank/DDBJ databases">
        <authorList>
            <person name="Babu N.S."/>
            <person name="Beckwith C.J."/>
            <person name="Beseler K.G."/>
            <person name="Brison A."/>
            <person name="Carone J.V."/>
            <person name="Caskin T.P."/>
            <person name="Diamond M."/>
            <person name="Durham M.E."/>
            <person name="Foxe J.M."/>
            <person name="Go M."/>
            <person name="Henderson B.A."/>
            <person name="Jones I.B."/>
            <person name="McGettigan J.A."/>
            <person name="Micheletti S.J."/>
            <person name="Nasrallah M.E."/>
            <person name="Ortiz D."/>
            <person name="Piller C.R."/>
            <person name="Privatt S.R."/>
            <person name="Schneider S.L."/>
            <person name="Sharp S."/>
            <person name="Smith T.C."/>
            <person name="Stanton J.D."/>
            <person name="Ullery H.E."/>
            <person name="Wilson R.J."/>
            <person name="Serrano M.G."/>
            <person name="Buck G."/>
            <person name="Lee V."/>
            <person name="Wang Y."/>
            <person name="Carvalho R."/>
            <person name="Voegtly L."/>
            <person name="Shi R."/>
            <person name="Duckworth R."/>
            <person name="Johnson A."/>
            <person name="Loviza R."/>
            <person name="Walstead R."/>
            <person name="Shah Z."/>
            <person name="Kiflezghi M."/>
            <person name="Wade K."/>
            <person name="Ball S.L."/>
            <person name="Bradley K.W."/>
            <person name="Asai D.J."/>
            <person name="Bowman C.A."/>
            <person name="Russell D.A."/>
            <person name="Pope W.H."/>
            <person name="Jacobs-Sera D."/>
            <person name="Hendrix R.W."/>
            <person name="Hatfull G.F."/>
        </authorList>
    </citation>
    <scope>NUCLEOTIDE SEQUENCE [LARGE SCALE GENOMIC DNA]</scope>
    <source>
        <strain evidence="2 3">DSM 27710</strain>
    </source>
</reference>
<feature type="domain" description="4Fe-4S ferredoxin-type" evidence="1">
    <location>
        <begin position="1"/>
        <end position="24"/>
    </location>
</feature>
<evidence type="ECO:0000259" key="1">
    <source>
        <dbReference type="PROSITE" id="PS51379"/>
    </source>
</evidence>
<sequence>MCQHCEKAPCEYVCPVNATVHSPDGLNEMIYNRCIGTRFCSNNCPYKVRRFNFLLYNDTHMPETLKMIHNPNVSVRGRGVMEKCTYCVQRIRTAEIDARIGQRHIREGEVRTACQIACPTGAIVFGLLSEPASPVSVLQEQERSYGVLQAELGTAPRTRYLANLFNPNPELEKT</sequence>
<dbReference type="PANTHER" id="PTHR42783:SF3">
    <property type="entry name" value="GLUTAMATE SYNTHASE [NADPH] SMALL CHAIN-RELATED"/>
    <property type="match status" value="1"/>
</dbReference>
<dbReference type="STRING" id="1391653.AKJ08_0639"/>
<protein>
    <submittedName>
        <fullName evidence="2">Molybdopterin oxidoreductase, iron-sulfur binding subunit</fullName>
    </submittedName>
</protein>